<dbReference type="EMBL" id="JBHSFI010000002">
    <property type="protein sequence ID" value="MFC4627584.1"/>
    <property type="molecule type" value="Genomic_DNA"/>
</dbReference>
<gene>
    <name evidence="2" type="ORF">ACFO6V_05010</name>
</gene>
<organism evidence="2 3">
    <name type="scientific">Promicromonospora alba</name>
    <dbReference type="NCBI Taxonomy" id="1616110"/>
    <lineage>
        <taxon>Bacteria</taxon>
        <taxon>Bacillati</taxon>
        <taxon>Actinomycetota</taxon>
        <taxon>Actinomycetes</taxon>
        <taxon>Micrococcales</taxon>
        <taxon>Promicromonosporaceae</taxon>
        <taxon>Promicromonospora</taxon>
    </lineage>
</organism>
<evidence type="ECO:0000313" key="2">
    <source>
        <dbReference type="EMBL" id="MFC4627584.1"/>
    </source>
</evidence>
<accession>A0ABV9HB40</accession>
<sequence length="161" mass="18354">MSTTDPAPFPGQRGTRRWLTPDEEAAWRAFRRMLVAVTERTTKDLSPTDLSMPDYDVLSTLADRADRRWGLREMAEKMEWSRSRLSHQISRMQTRGLVDRLPDDTDRRGVVLQLTPAGLAALREATSTHLASVRRRFVDHLSPEELETIRDLATRIADAPG</sequence>
<dbReference type="InterPro" id="IPR036390">
    <property type="entry name" value="WH_DNA-bd_sf"/>
</dbReference>
<dbReference type="Gene3D" id="1.10.10.10">
    <property type="entry name" value="Winged helix-like DNA-binding domain superfamily/Winged helix DNA-binding domain"/>
    <property type="match status" value="1"/>
</dbReference>
<proteinExistence type="predicted"/>
<dbReference type="PANTHER" id="PTHR33164:SF99">
    <property type="entry name" value="MARR FAMILY REGULATORY PROTEIN"/>
    <property type="match status" value="1"/>
</dbReference>
<dbReference type="SMART" id="SM00347">
    <property type="entry name" value="HTH_MARR"/>
    <property type="match status" value="1"/>
</dbReference>
<keyword evidence="3" id="KW-1185">Reference proteome</keyword>
<evidence type="ECO:0000259" key="1">
    <source>
        <dbReference type="PROSITE" id="PS50995"/>
    </source>
</evidence>
<dbReference type="PROSITE" id="PS50995">
    <property type="entry name" value="HTH_MARR_2"/>
    <property type="match status" value="1"/>
</dbReference>
<dbReference type="Pfam" id="PF01047">
    <property type="entry name" value="MarR"/>
    <property type="match status" value="1"/>
</dbReference>
<comment type="caution">
    <text evidence="2">The sequence shown here is derived from an EMBL/GenBank/DDBJ whole genome shotgun (WGS) entry which is preliminary data.</text>
</comment>
<dbReference type="InterPro" id="IPR039422">
    <property type="entry name" value="MarR/SlyA-like"/>
</dbReference>
<dbReference type="InterPro" id="IPR036388">
    <property type="entry name" value="WH-like_DNA-bd_sf"/>
</dbReference>
<reference evidence="3" key="1">
    <citation type="journal article" date="2019" name="Int. J. Syst. Evol. Microbiol.">
        <title>The Global Catalogue of Microorganisms (GCM) 10K type strain sequencing project: providing services to taxonomists for standard genome sequencing and annotation.</title>
        <authorList>
            <consortium name="The Broad Institute Genomics Platform"/>
            <consortium name="The Broad Institute Genome Sequencing Center for Infectious Disease"/>
            <person name="Wu L."/>
            <person name="Ma J."/>
        </authorList>
    </citation>
    <scope>NUCLEOTIDE SEQUENCE [LARGE SCALE GENOMIC DNA]</scope>
    <source>
        <strain evidence="3">CCUG 42722</strain>
    </source>
</reference>
<name>A0ABV9HB40_9MICO</name>
<evidence type="ECO:0000313" key="3">
    <source>
        <dbReference type="Proteomes" id="UP001596011"/>
    </source>
</evidence>
<dbReference type="RefSeq" id="WP_377132866.1">
    <property type="nucleotide sequence ID" value="NZ_JBHSFI010000002.1"/>
</dbReference>
<feature type="domain" description="HTH marR-type" evidence="1">
    <location>
        <begin position="23"/>
        <end position="158"/>
    </location>
</feature>
<dbReference type="Proteomes" id="UP001596011">
    <property type="component" value="Unassembled WGS sequence"/>
</dbReference>
<protein>
    <submittedName>
        <fullName evidence="2">MarR family winged helix-turn-helix transcriptional regulator</fullName>
    </submittedName>
</protein>
<dbReference type="PRINTS" id="PR00598">
    <property type="entry name" value="HTHMARR"/>
</dbReference>
<dbReference type="SUPFAM" id="SSF46785">
    <property type="entry name" value="Winged helix' DNA-binding domain"/>
    <property type="match status" value="1"/>
</dbReference>
<dbReference type="PANTHER" id="PTHR33164">
    <property type="entry name" value="TRANSCRIPTIONAL REGULATOR, MARR FAMILY"/>
    <property type="match status" value="1"/>
</dbReference>
<dbReference type="InterPro" id="IPR000835">
    <property type="entry name" value="HTH_MarR-typ"/>
</dbReference>